<dbReference type="Gene3D" id="3.40.630.30">
    <property type="match status" value="1"/>
</dbReference>
<dbReference type="EMBL" id="JBBKAK010000001">
    <property type="protein sequence ID" value="MEJ8672717.1"/>
    <property type="molecule type" value="Genomic_DNA"/>
</dbReference>
<feature type="region of interest" description="Disordered" evidence="1">
    <location>
        <begin position="163"/>
        <end position="188"/>
    </location>
</feature>
<evidence type="ECO:0000313" key="2">
    <source>
        <dbReference type="EMBL" id="MEJ8672717.1"/>
    </source>
</evidence>
<keyword evidence="3" id="KW-1185">Reference proteome</keyword>
<name>A0ABU8UUX9_9ACTN</name>
<comment type="caution">
    <text evidence="2">The sequence shown here is derived from an EMBL/GenBank/DDBJ whole genome shotgun (WGS) entry which is preliminary data.</text>
</comment>
<accession>A0ABU8UUX9</accession>
<dbReference type="Proteomes" id="UP001376459">
    <property type="component" value="Unassembled WGS sequence"/>
</dbReference>
<evidence type="ECO:0000256" key="1">
    <source>
        <dbReference type="SAM" id="MobiDB-lite"/>
    </source>
</evidence>
<proteinExistence type="predicted"/>
<gene>
    <name evidence="2" type="ORF">WKI71_43400</name>
</gene>
<dbReference type="InterPro" id="IPR016181">
    <property type="entry name" value="Acyl_CoA_acyltransferase"/>
</dbReference>
<dbReference type="SUPFAM" id="SSF55729">
    <property type="entry name" value="Acyl-CoA N-acyltransferases (Nat)"/>
    <property type="match status" value="1"/>
</dbReference>
<evidence type="ECO:0008006" key="4">
    <source>
        <dbReference type="Google" id="ProtNLM"/>
    </source>
</evidence>
<sequence length="188" mass="20784">MDDRRRPPRVQGRLTFAPASDEEFLRLFRRIAVGSLDEETRRNIAVKGAEATARDEMDFYLGCPGRREWWRVAHTPDGQVAGLALPSATPYARNVGYLGVVPEFRGHGYVDDLLTEITLIHAESGAELITATTDTGNAPWPRPSPAPATGLRRSACCIRRRWRRDAETEAPSPEGDRTVMKGGSGRAL</sequence>
<evidence type="ECO:0000313" key="3">
    <source>
        <dbReference type="Proteomes" id="UP001376459"/>
    </source>
</evidence>
<reference evidence="2 3" key="1">
    <citation type="submission" date="2024-03" db="EMBL/GenBank/DDBJ databases">
        <title>Novel Streptomyces species of biotechnological and ecological value are a feature of Machair soil.</title>
        <authorList>
            <person name="Prole J.R."/>
            <person name="Goodfellow M."/>
            <person name="Allenby N."/>
            <person name="Ward A.C."/>
        </authorList>
    </citation>
    <scope>NUCLEOTIDE SEQUENCE [LARGE SCALE GENOMIC DNA]</scope>
    <source>
        <strain evidence="2 3">MS1.AVA.1</strain>
    </source>
</reference>
<organism evidence="2 3">
    <name type="scientific">Streptomyces machairae</name>
    <dbReference type="NCBI Taxonomy" id="3134109"/>
    <lineage>
        <taxon>Bacteria</taxon>
        <taxon>Bacillati</taxon>
        <taxon>Actinomycetota</taxon>
        <taxon>Actinomycetes</taxon>
        <taxon>Kitasatosporales</taxon>
        <taxon>Streptomycetaceae</taxon>
        <taxon>Streptomyces</taxon>
    </lineage>
</organism>
<protein>
    <recommendedName>
        <fullName evidence="4">GNAT family N-acetyltransferase</fullName>
    </recommendedName>
</protein>